<dbReference type="AlphaFoldDB" id="A0A9D4J6P8"/>
<gene>
    <name evidence="1" type="ORF">DPMN_151654</name>
</gene>
<keyword evidence="2" id="KW-1185">Reference proteome</keyword>
<sequence length="75" mass="8731">MELCYQYICSVTKLQMFLADHPDPINCTDTLPKCGEYDSGDLCTSSYYHQWAWENCRVYCQLDGCLRCLVIHVLL</sequence>
<reference evidence="1" key="1">
    <citation type="journal article" date="2019" name="bioRxiv">
        <title>The Genome of the Zebra Mussel, Dreissena polymorpha: A Resource for Invasive Species Research.</title>
        <authorList>
            <person name="McCartney M.A."/>
            <person name="Auch B."/>
            <person name="Kono T."/>
            <person name="Mallez S."/>
            <person name="Zhang Y."/>
            <person name="Obille A."/>
            <person name="Becker A."/>
            <person name="Abrahante J.E."/>
            <person name="Garbe J."/>
            <person name="Badalamenti J.P."/>
            <person name="Herman A."/>
            <person name="Mangelson H."/>
            <person name="Liachko I."/>
            <person name="Sullivan S."/>
            <person name="Sone E.D."/>
            <person name="Koren S."/>
            <person name="Silverstein K.A.T."/>
            <person name="Beckman K.B."/>
            <person name="Gohl D.M."/>
        </authorList>
    </citation>
    <scope>NUCLEOTIDE SEQUENCE</scope>
    <source>
        <strain evidence="1">Duluth1</strain>
        <tissue evidence="1">Whole animal</tissue>
    </source>
</reference>
<evidence type="ECO:0008006" key="3">
    <source>
        <dbReference type="Google" id="ProtNLM"/>
    </source>
</evidence>
<accession>A0A9D4J6P8</accession>
<name>A0A9D4J6P8_DREPO</name>
<comment type="caution">
    <text evidence="1">The sequence shown here is derived from an EMBL/GenBank/DDBJ whole genome shotgun (WGS) entry which is preliminary data.</text>
</comment>
<dbReference type="Proteomes" id="UP000828390">
    <property type="component" value="Unassembled WGS sequence"/>
</dbReference>
<protein>
    <recommendedName>
        <fullName evidence="3">ShKT domain-containing protein</fullName>
    </recommendedName>
</protein>
<reference evidence="1" key="2">
    <citation type="submission" date="2020-11" db="EMBL/GenBank/DDBJ databases">
        <authorList>
            <person name="McCartney M.A."/>
            <person name="Auch B."/>
            <person name="Kono T."/>
            <person name="Mallez S."/>
            <person name="Becker A."/>
            <person name="Gohl D.M."/>
            <person name="Silverstein K.A.T."/>
            <person name="Koren S."/>
            <person name="Bechman K.B."/>
            <person name="Herman A."/>
            <person name="Abrahante J.E."/>
            <person name="Garbe J."/>
        </authorList>
    </citation>
    <scope>NUCLEOTIDE SEQUENCE</scope>
    <source>
        <strain evidence="1">Duluth1</strain>
        <tissue evidence="1">Whole animal</tissue>
    </source>
</reference>
<organism evidence="1 2">
    <name type="scientific">Dreissena polymorpha</name>
    <name type="common">Zebra mussel</name>
    <name type="synonym">Mytilus polymorpha</name>
    <dbReference type="NCBI Taxonomy" id="45954"/>
    <lineage>
        <taxon>Eukaryota</taxon>
        <taxon>Metazoa</taxon>
        <taxon>Spiralia</taxon>
        <taxon>Lophotrochozoa</taxon>
        <taxon>Mollusca</taxon>
        <taxon>Bivalvia</taxon>
        <taxon>Autobranchia</taxon>
        <taxon>Heteroconchia</taxon>
        <taxon>Euheterodonta</taxon>
        <taxon>Imparidentia</taxon>
        <taxon>Neoheterodontei</taxon>
        <taxon>Myida</taxon>
        <taxon>Dreissenoidea</taxon>
        <taxon>Dreissenidae</taxon>
        <taxon>Dreissena</taxon>
    </lineage>
</organism>
<evidence type="ECO:0000313" key="2">
    <source>
        <dbReference type="Proteomes" id="UP000828390"/>
    </source>
</evidence>
<dbReference type="EMBL" id="JAIWYP010000007">
    <property type="protein sequence ID" value="KAH3798064.1"/>
    <property type="molecule type" value="Genomic_DNA"/>
</dbReference>
<evidence type="ECO:0000313" key="1">
    <source>
        <dbReference type="EMBL" id="KAH3798064.1"/>
    </source>
</evidence>
<proteinExistence type="predicted"/>